<dbReference type="SUPFAM" id="SSF53671">
    <property type="entry name" value="Aspartate/ornithine carbamoyltransferase"/>
    <property type="match status" value="1"/>
</dbReference>
<dbReference type="Pfam" id="PF02729">
    <property type="entry name" value="OTCace_N"/>
    <property type="match status" value="1"/>
</dbReference>
<dbReference type="PANTHER" id="PTHR45753:SF6">
    <property type="entry name" value="ASPARTATE CARBAMOYLTRANSFERASE"/>
    <property type="match status" value="1"/>
</dbReference>
<feature type="domain" description="Aspartate/ornithine carbamoyltransferase carbamoyl-P binding" evidence="5">
    <location>
        <begin position="3"/>
        <end position="138"/>
    </location>
</feature>
<comment type="caution">
    <text evidence="6">The sequence shown here is derived from an EMBL/GenBank/DDBJ whole genome shotgun (WGS) entry which is preliminary data.</text>
</comment>
<feature type="domain" description="Aspartate/ornithine carbamoyltransferase Asp/Orn-binding" evidence="4">
    <location>
        <begin position="145"/>
        <end position="299"/>
    </location>
</feature>
<dbReference type="GO" id="GO:0006520">
    <property type="term" value="P:amino acid metabolic process"/>
    <property type="evidence" value="ECO:0007669"/>
    <property type="project" value="InterPro"/>
</dbReference>
<evidence type="ECO:0000256" key="2">
    <source>
        <dbReference type="RuleBase" id="RU003634"/>
    </source>
</evidence>
<dbReference type="GO" id="GO:0016597">
    <property type="term" value="F:amino acid binding"/>
    <property type="evidence" value="ECO:0007669"/>
    <property type="project" value="InterPro"/>
</dbReference>
<evidence type="ECO:0000256" key="3">
    <source>
        <dbReference type="SAM" id="MobiDB-lite"/>
    </source>
</evidence>
<dbReference type="EMBL" id="PEBW01000002">
    <property type="protein sequence ID" value="PTQ52439.1"/>
    <property type="molecule type" value="Genomic_DNA"/>
</dbReference>
<name>A0A2T5G8F1_9BACL</name>
<dbReference type="GO" id="GO:0005829">
    <property type="term" value="C:cytosol"/>
    <property type="evidence" value="ECO:0007669"/>
    <property type="project" value="TreeGrafter"/>
</dbReference>
<dbReference type="UniPathway" id="UPA00070">
    <property type="reaction ID" value="UER00116"/>
</dbReference>
<comment type="similarity">
    <text evidence="2">Belongs to the aspartate/ornithine carbamoyltransferase superfamily.</text>
</comment>
<dbReference type="AlphaFoldDB" id="A0A2T5G8F1"/>
<accession>A0A2T5G8F1</accession>
<dbReference type="PANTHER" id="PTHR45753">
    <property type="entry name" value="ORNITHINE CARBAMOYLTRANSFERASE, MITOCHONDRIAL"/>
    <property type="match status" value="1"/>
</dbReference>
<reference evidence="6 7" key="1">
    <citation type="submission" date="2017-08" db="EMBL/GenBank/DDBJ databases">
        <title>Burning lignite coal seam in the remote Altai Mountains harbors a hydrogen-driven thermophilic microbial community.</title>
        <authorList>
            <person name="Kadnikov V.V."/>
            <person name="Mardanov A.V."/>
            <person name="Ivasenko D."/>
            <person name="Beletsky A.V."/>
            <person name="Karnachuk O.V."/>
            <person name="Ravin N.V."/>
        </authorList>
    </citation>
    <scope>NUCLEOTIDE SEQUENCE [LARGE SCALE GENOMIC DNA]</scope>
    <source>
        <strain evidence="6">AL31</strain>
    </source>
</reference>
<keyword evidence="1 2" id="KW-0808">Transferase</keyword>
<dbReference type="Gene3D" id="3.40.50.1370">
    <property type="entry name" value="Aspartate/ornithine carbamoyltransferase"/>
    <property type="match status" value="2"/>
</dbReference>
<feature type="region of interest" description="Disordered" evidence="3">
    <location>
        <begin position="318"/>
        <end position="354"/>
    </location>
</feature>
<organism evidence="6 7">
    <name type="scientific">Brockia lithotrophica</name>
    <dbReference type="NCBI Taxonomy" id="933949"/>
    <lineage>
        <taxon>Bacteria</taxon>
        <taxon>Bacillati</taxon>
        <taxon>Bacillota</taxon>
        <taxon>Bacilli</taxon>
        <taxon>Bacillales</taxon>
        <taxon>Bacillales Family X. Incertae Sedis</taxon>
        <taxon>Brockia</taxon>
    </lineage>
</organism>
<dbReference type="InterPro" id="IPR006130">
    <property type="entry name" value="Asp/Orn_carbamoylTrfase"/>
</dbReference>
<evidence type="ECO:0000256" key="1">
    <source>
        <dbReference type="ARBA" id="ARBA00022679"/>
    </source>
</evidence>
<evidence type="ECO:0000313" key="6">
    <source>
        <dbReference type="EMBL" id="PTQ52439.1"/>
    </source>
</evidence>
<gene>
    <name evidence="6" type="ORF">BLITH_0618</name>
</gene>
<dbReference type="InterPro" id="IPR036901">
    <property type="entry name" value="Asp/Orn_carbamoylTrfase_sf"/>
</dbReference>
<protein>
    <submittedName>
        <fullName evidence="6">Aspartate carbamoyltransferase</fullName>
    </submittedName>
</protein>
<dbReference type="PROSITE" id="PS00097">
    <property type="entry name" value="CARBAMOYLTRANSFERASE"/>
    <property type="match status" value="1"/>
</dbReference>
<dbReference type="PRINTS" id="PR00100">
    <property type="entry name" value="AOTCASE"/>
</dbReference>
<dbReference type="GO" id="GO:0044205">
    <property type="term" value="P:'de novo' UMP biosynthetic process"/>
    <property type="evidence" value="ECO:0007669"/>
    <property type="project" value="UniProtKB-UniPathway"/>
</dbReference>
<sequence length="354" mass="38446">MPHFLSAEDFSPRLVYALFRLAGELRARRETPKLLSGRSVTLLFGEPSTRTRLSFSLAALRLGAEILTLDERLTSRAKGETLADTLEVLALLGVDVAVVRTSEDAIRPPALAPSVVSAGSGTGEHPTQALLDAWTLYEAFGRLEGLRLLVLGDVRHSRVFGSHARLLPRLGVHLTAAAPRAWLGREEDLEGVADRIALEDVSLEDLLAAVDAVLVLRPQWERHAHSVGAQALPTPASYLERYGLTEERARALRPEARILHPGPVTWGVEIDPALRDDPRILVRRQVENGLYVRMAVLVAAGGNFPSCETGLAAFARDSSSPGEGGYFGEASPPRDDKSPFREGSARAFTSPLHR</sequence>
<proteinExistence type="inferred from homology"/>
<evidence type="ECO:0000313" key="7">
    <source>
        <dbReference type="Proteomes" id="UP000244016"/>
    </source>
</evidence>
<evidence type="ECO:0000259" key="4">
    <source>
        <dbReference type="Pfam" id="PF00185"/>
    </source>
</evidence>
<evidence type="ECO:0000259" key="5">
    <source>
        <dbReference type="Pfam" id="PF02729"/>
    </source>
</evidence>
<dbReference type="InterPro" id="IPR006131">
    <property type="entry name" value="Asp_carbamoyltransf_Asp/Orn-bd"/>
</dbReference>
<dbReference type="InterPro" id="IPR006132">
    <property type="entry name" value="Asp/Orn_carbamoyltranf_P-bd"/>
</dbReference>
<dbReference type="GO" id="GO:0016743">
    <property type="term" value="F:carboxyl- or carbamoyltransferase activity"/>
    <property type="evidence" value="ECO:0007669"/>
    <property type="project" value="InterPro"/>
</dbReference>
<dbReference type="Pfam" id="PF00185">
    <property type="entry name" value="OTCace"/>
    <property type="match status" value="1"/>
</dbReference>
<dbReference type="Proteomes" id="UP000244016">
    <property type="component" value="Unassembled WGS sequence"/>
</dbReference>
<dbReference type="PRINTS" id="PR00101">
    <property type="entry name" value="ATCASE"/>
</dbReference>
<feature type="compositionally biased region" description="Basic and acidic residues" evidence="3">
    <location>
        <begin position="332"/>
        <end position="344"/>
    </location>
</feature>